<dbReference type="KEGG" id="apal:BN85413840"/>
<evidence type="ECO:0000256" key="2">
    <source>
        <dbReference type="ARBA" id="ARBA00022801"/>
    </source>
</evidence>
<dbReference type="GO" id="GO:0004650">
    <property type="term" value="F:polygalacturonase activity"/>
    <property type="evidence" value="ECO:0007669"/>
    <property type="project" value="InterPro"/>
</dbReference>
<dbReference type="Pfam" id="PF00295">
    <property type="entry name" value="Glyco_hydro_28"/>
    <property type="match status" value="1"/>
</dbReference>
<evidence type="ECO:0000313" key="5">
    <source>
        <dbReference type="EMBL" id="CCV64961.1"/>
    </source>
</evidence>
<dbReference type="Proteomes" id="UP000032740">
    <property type="component" value="Chromosome"/>
</dbReference>
<dbReference type="PANTHER" id="PTHR31339">
    <property type="entry name" value="PECTIN LYASE-RELATED"/>
    <property type="match status" value="1"/>
</dbReference>
<accession>U4KSF4</accession>
<reference evidence="5 6" key="1">
    <citation type="journal article" date="2013" name="J. Mol. Microbiol. Biotechnol.">
        <title>Analysis of the Complete Genomes of Acholeplasma brassicae , A. palmae and A. laidlawii and Their Comparison to the Obligate Parasites from ' Candidatus Phytoplasma'.</title>
        <authorList>
            <person name="Kube M."/>
            <person name="Siewert C."/>
            <person name="Migdoll A.M."/>
            <person name="Duduk B."/>
            <person name="Holz S."/>
            <person name="Rabus R."/>
            <person name="Seemuller E."/>
            <person name="Mitrovic J."/>
            <person name="Muller I."/>
            <person name="Buttner C."/>
            <person name="Reinhardt R."/>
        </authorList>
    </citation>
    <scope>NUCLEOTIDE SEQUENCE [LARGE SCALE GENOMIC DNA]</scope>
    <source>
        <strain evidence="5 6">J233</strain>
    </source>
</reference>
<dbReference type="EMBL" id="FO681347">
    <property type="protein sequence ID" value="CCV64961.1"/>
    <property type="molecule type" value="Genomic_DNA"/>
</dbReference>
<keyword evidence="2 4" id="KW-0378">Hydrolase</keyword>
<dbReference type="SMART" id="SM00710">
    <property type="entry name" value="PbH1"/>
    <property type="match status" value="6"/>
</dbReference>
<dbReference type="STRING" id="1318466.BN85413840"/>
<gene>
    <name evidence="5" type="ORF">BN85413840</name>
</gene>
<dbReference type="InterPro" id="IPR011050">
    <property type="entry name" value="Pectin_lyase_fold/virulence"/>
</dbReference>
<dbReference type="InterPro" id="IPR006626">
    <property type="entry name" value="PbH1"/>
</dbReference>
<name>U4KSF4_ALTPJ</name>
<dbReference type="OrthoDB" id="9795222at2"/>
<keyword evidence="3 4" id="KW-0326">Glycosidase</keyword>
<evidence type="ECO:0000256" key="3">
    <source>
        <dbReference type="ARBA" id="ARBA00023295"/>
    </source>
</evidence>
<evidence type="ECO:0000313" key="6">
    <source>
        <dbReference type="Proteomes" id="UP000032740"/>
    </source>
</evidence>
<dbReference type="HOGENOM" id="CLU_016031_8_3_14"/>
<keyword evidence="6" id="KW-1185">Reference proteome</keyword>
<sequence>MKSFRTHLIDKTGTKDVTKELQELIIKTSQAKGKLILETGVYLTSALYLESDMEFHFEDNATLLGTTDETAYKLEKTRVAGIEMDWYPGILNCKNKENVVISGNGFIDGQGEYFWNKYWGSDTKSGMRKEYDAKGLRWACDYDCLRVRNVVVSNSKNIVLKEFSSKKSGFWNVHVLYSEHIHIDGVKILSSELHSPSTDGIDIDSSSHVLIENCVTSCNDDSICIKSGRDYDGIRVARPSHDIIIRNCEILSGFGVTLGSEVSGGIYNIKIENLKYHGTDCGFRIKSSINRKGYIKDIFINNLEMINVKYLFHIYLNWNPDYSICEIPKDYKGNIKEHWKVLTQKIDPSISNTIVENIYIKNIKATNEPNYKGISRAFHIEGFKDVPIKNLVFENMNLNVAEYGVINYVKELQFKDTQITVSSKADKKNDDYDNR</sequence>
<dbReference type="Gene3D" id="2.160.20.10">
    <property type="entry name" value="Single-stranded right-handed beta-helix, Pectin lyase-like"/>
    <property type="match status" value="1"/>
</dbReference>
<dbReference type="SUPFAM" id="SSF51126">
    <property type="entry name" value="Pectin lyase-like"/>
    <property type="match status" value="1"/>
</dbReference>
<proteinExistence type="inferred from homology"/>
<evidence type="ECO:0000256" key="4">
    <source>
        <dbReference type="RuleBase" id="RU361169"/>
    </source>
</evidence>
<evidence type="ECO:0000256" key="1">
    <source>
        <dbReference type="ARBA" id="ARBA00008834"/>
    </source>
</evidence>
<dbReference type="InterPro" id="IPR000743">
    <property type="entry name" value="Glyco_hydro_28"/>
</dbReference>
<dbReference type="PANTHER" id="PTHR31339:SF9">
    <property type="entry name" value="PLASMIN AND FIBRONECTIN-BINDING PROTEIN A"/>
    <property type="match status" value="1"/>
</dbReference>
<dbReference type="AlphaFoldDB" id="U4KSF4"/>
<comment type="similarity">
    <text evidence="1 4">Belongs to the glycosyl hydrolase 28 family.</text>
</comment>
<dbReference type="RefSeq" id="WP_030003844.1">
    <property type="nucleotide sequence ID" value="NC_022538.1"/>
</dbReference>
<dbReference type="GO" id="GO:0005975">
    <property type="term" value="P:carbohydrate metabolic process"/>
    <property type="evidence" value="ECO:0007669"/>
    <property type="project" value="InterPro"/>
</dbReference>
<organism evidence="5 6">
    <name type="scientific">Alteracholeplasma palmae (strain ATCC 49389 / J233)</name>
    <name type="common">Acholeplasma palmae</name>
    <dbReference type="NCBI Taxonomy" id="1318466"/>
    <lineage>
        <taxon>Bacteria</taxon>
        <taxon>Bacillati</taxon>
        <taxon>Mycoplasmatota</taxon>
        <taxon>Mollicutes</taxon>
        <taxon>Acholeplasmatales</taxon>
        <taxon>Acholeplasmataceae</taxon>
        <taxon>Acholeplasma</taxon>
    </lineage>
</organism>
<dbReference type="InterPro" id="IPR051801">
    <property type="entry name" value="GH28_Enzymes"/>
</dbReference>
<dbReference type="InterPro" id="IPR012334">
    <property type="entry name" value="Pectin_lyas_fold"/>
</dbReference>
<protein>
    <submittedName>
        <fullName evidence="5">Exo-poly-alpha-D-galacturonosidase</fullName>
    </submittedName>
</protein>